<evidence type="ECO:0000256" key="4">
    <source>
        <dbReference type="ARBA" id="ARBA00005189"/>
    </source>
</evidence>
<feature type="transmembrane region" description="Helical" evidence="19">
    <location>
        <begin position="80"/>
        <end position="101"/>
    </location>
</feature>
<evidence type="ECO:0000256" key="17">
    <source>
        <dbReference type="ARBA" id="ARBA00023264"/>
    </source>
</evidence>
<dbReference type="AlphaFoldDB" id="A0A9X2J411"/>
<evidence type="ECO:0000256" key="5">
    <source>
        <dbReference type="ARBA" id="ARBA00010185"/>
    </source>
</evidence>
<keyword evidence="8" id="KW-1003">Cell membrane</keyword>
<comment type="similarity">
    <text evidence="5 18">Belongs to the CDS family.</text>
</comment>
<keyword evidence="21" id="KW-1185">Reference proteome</keyword>
<dbReference type="GO" id="GO:0005886">
    <property type="term" value="C:plasma membrane"/>
    <property type="evidence" value="ECO:0007669"/>
    <property type="project" value="UniProtKB-SubCell"/>
</dbReference>
<protein>
    <recommendedName>
        <fullName evidence="7 18">Phosphatidate cytidylyltransferase</fullName>
        <ecNumber evidence="6 18">2.7.7.41</ecNumber>
    </recommendedName>
</protein>
<dbReference type="Pfam" id="PF01148">
    <property type="entry name" value="CTP_transf_1"/>
    <property type="match status" value="1"/>
</dbReference>
<dbReference type="RefSeq" id="WP_252112218.1">
    <property type="nucleotide sequence ID" value="NZ_JAMSHT010000001.1"/>
</dbReference>
<evidence type="ECO:0000256" key="7">
    <source>
        <dbReference type="ARBA" id="ARBA00019373"/>
    </source>
</evidence>
<feature type="transmembrane region" description="Helical" evidence="19">
    <location>
        <begin position="53"/>
        <end position="74"/>
    </location>
</feature>
<evidence type="ECO:0000256" key="15">
    <source>
        <dbReference type="ARBA" id="ARBA00023136"/>
    </source>
</evidence>
<keyword evidence="15 19" id="KW-0472">Membrane</keyword>
<keyword evidence="10 18" id="KW-0808">Transferase</keyword>
<evidence type="ECO:0000256" key="12">
    <source>
        <dbReference type="ARBA" id="ARBA00022695"/>
    </source>
</evidence>
<proteinExistence type="inferred from homology"/>
<keyword evidence="9" id="KW-0444">Lipid biosynthesis</keyword>
<evidence type="ECO:0000313" key="20">
    <source>
        <dbReference type="EMBL" id="MCM8556752.1"/>
    </source>
</evidence>
<gene>
    <name evidence="20" type="ORF">NDO55_02830</name>
</gene>
<dbReference type="PANTHER" id="PTHR46382:SF1">
    <property type="entry name" value="PHOSPHATIDATE CYTIDYLYLTRANSFERASE"/>
    <property type="match status" value="1"/>
</dbReference>
<keyword evidence="14" id="KW-0443">Lipid metabolism</keyword>
<evidence type="ECO:0000256" key="3">
    <source>
        <dbReference type="ARBA" id="ARBA00005119"/>
    </source>
</evidence>
<dbReference type="PROSITE" id="PS01315">
    <property type="entry name" value="CDS"/>
    <property type="match status" value="1"/>
</dbReference>
<comment type="catalytic activity">
    <reaction evidence="1 18">
        <text>a 1,2-diacyl-sn-glycero-3-phosphate + CTP + H(+) = a CDP-1,2-diacyl-sn-glycerol + diphosphate</text>
        <dbReference type="Rhea" id="RHEA:16229"/>
        <dbReference type="ChEBI" id="CHEBI:15378"/>
        <dbReference type="ChEBI" id="CHEBI:33019"/>
        <dbReference type="ChEBI" id="CHEBI:37563"/>
        <dbReference type="ChEBI" id="CHEBI:58332"/>
        <dbReference type="ChEBI" id="CHEBI:58608"/>
        <dbReference type="EC" id="2.7.7.41"/>
    </reaction>
</comment>
<evidence type="ECO:0000256" key="1">
    <source>
        <dbReference type="ARBA" id="ARBA00001698"/>
    </source>
</evidence>
<dbReference type="EMBL" id="JAMSHT010000001">
    <property type="protein sequence ID" value="MCM8556752.1"/>
    <property type="molecule type" value="Genomic_DNA"/>
</dbReference>
<evidence type="ECO:0000256" key="9">
    <source>
        <dbReference type="ARBA" id="ARBA00022516"/>
    </source>
</evidence>
<evidence type="ECO:0000313" key="21">
    <source>
        <dbReference type="Proteomes" id="UP001155128"/>
    </source>
</evidence>
<keyword evidence="13 19" id="KW-1133">Transmembrane helix</keyword>
<keyword evidence="12 18" id="KW-0548">Nucleotidyltransferase</keyword>
<comment type="pathway">
    <text evidence="4">Lipid metabolism.</text>
</comment>
<evidence type="ECO:0000256" key="8">
    <source>
        <dbReference type="ARBA" id="ARBA00022475"/>
    </source>
</evidence>
<keyword evidence="11 18" id="KW-0812">Transmembrane</keyword>
<evidence type="ECO:0000256" key="19">
    <source>
        <dbReference type="SAM" id="Phobius"/>
    </source>
</evidence>
<keyword evidence="16" id="KW-0594">Phospholipid biosynthesis</keyword>
<dbReference type="GO" id="GO:0004605">
    <property type="term" value="F:phosphatidate cytidylyltransferase activity"/>
    <property type="evidence" value="ECO:0007669"/>
    <property type="project" value="UniProtKB-EC"/>
</dbReference>
<keyword evidence="17" id="KW-1208">Phospholipid metabolism</keyword>
<name>A0A9X2J411_9SPHN</name>
<evidence type="ECO:0000256" key="2">
    <source>
        <dbReference type="ARBA" id="ARBA00004651"/>
    </source>
</evidence>
<dbReference type="InterPro" id="IPR000374">
    <property type="entry name" value="PC_trans"/>
</dbReference>
<dbReference type="GO" id="GO:0016024">
    <property type="term" value="P:CDP-diacylglycerol biosynthetic process"/>
    <property type="evidence" value="ECO:0007669"/>
    <property type="project" value="TreeGrafter"/>
</dbReference>
<evidence type="ECO:0000256" key="18">
    <source>
        <dbReference type="RuleBase" id="RU003938"/>
    </source>
</evidence>
<evidence type="ECO:0000256" key="14">
    <source>
        <dbReference type="ARBA" id="ARBA00023098"/>
    </source>
</evidence>
<evidence type="ECO:0000256" key="10">
    <source>
        <dbReference type="ARBA" id="ARBA00022679"/>
    </source>
</evidence>
<accession>A0A9X2J411</accession>
<reference evidence="20" key="1">
    <citation type="submission" date="2022-06" db="EMBL/GenBank/DDBJ databases">
        <title>Sphingomicrobium sedimins sp. nov., a marine bacterium isolated from tidal flat.</title>
        <authorList>
            <person name="Kim C.-H."/>
            <person name="Yoo Y."/>
            <person name="Kim J.-J."/>
        </authorList>
    </citation>
    <scope>NUCLEOTIDE SEQUENCE</scope>
    <source>
        <strain evidence="20">GRR-S6-50</strain>
    </source>
</reference>
<evidence type="ECO:0000256" key="11">
    <source>
        <dbReference type="ARBA" id="ARBA00022692"/>
    </source>
</evidence>
<evidence type="ECO:0000256" key="6">
    <source>
        <dbReference type="ARBA" id="ARBA00012487"/>
    </source>
</evidence>
<organism evidence="20 21">
    <name type="scientific">Sphingomicrobium sediminis</name>
    <dbReference type="NCBI Taxonomy" id="2950949"/>
    <lineage>
        <taxon>Bacteria</taxon>
        <taxon>Pseudomonadati</taxon>
        <taxon>Pseudomonadota</taxon>
        <taxon>Alphaproteobacteria</taxon>
        <taxon>Sphingomonadales</taxon>
        <taxon>Sphingomonadaceae</taxon>
        <taxon>Sphingomicrobium</taxon>
    </lineage>
</organism>
<feature type="transmembrane region" description="Helical" evidence="19">
    <location>
        <begin position="12"/>
        <end position="41"/>
    </location>
</feature>
<comment type="caution">
    <text evidence="20">The sequence shown here is derived from an EMBL/GenBank/DDBJ whole genome shotgun (WGS) entry which is preliminary data.</text>
</comment>
<evidence type="ECO:0000256" key="13">
    <source>
        <dbReference type="ARBA" id="ARBA00022989"/>
    </source>
</evidence>
<feature type="transmembrane region" description="Helical" evidence="19">
    <location>
        <begin position="122"/>
        <end position="140"/>
    </location>
</feature>
<dbReference type="PANTHER" id="PTHR46382">
    <property type="entry name" value="PHOSPHATIDATE CYTIDYLYLTRANSFERASE"/>
    <property type="match status" value="1"/>
</dbReference>
<dbReference type="EC" id="2.7.7.41" evidence="6 18"/>
<dbReference type="Proteomes" id="UP001155128">
    <property type="component" value="Unassembled WGS sequence"/>
</dbReference>
<evidence type="ECO:0000256" key="16">
    <source>
        <dbReference type="ARBA" id="ARBA00023209"/>
    </source>
</evidence>
<comment type="pathway">
    <text evidence="3 18">Phospholipid metabolism; CDP-diacylglycerol biosynthesis; CDP-diacylglycerol from sn-glycerol 3-phosphate: step 3/3.</text>
</comment>
<sequence>MNELIVRTIAGVVMILGAIAAAYAGGYPFALLVAIASTAVYWEWSRIVTGWNVGWKIGGFFYCLIPALALLWVRDRSMDGFGLVMWVFIVTWATDIGGYAFGKTMGKNKLAPAISPNKTWEGLIGGMIAAAIFGGMWAWISTLPHILYMAAPFAAVAAQLGDLFESWMKRRAGLKDSGSLLPGHGGVFDRLDGFLVVATLAGFGVYTGIL</sequence>
<comment type="subcellular location">
    <subcellularLocation>
        <location evidence="2">Cell membrane</location>
        <topology evidence="2">Multi-pass membrane protein</topology>
    </subcellularLocation>
</comment>